<evidence type="ECO:0000256" key="1">
    <source>
        <dbReference type="SAM" id="MobiDB-lite"/>
    </source>
</evidence>
<name>A0A8D9B4I5_9HEMI</name>
<sequence length="331" mass="37658">MDSDWNDNLVIDFLELYRDHPVLWDTSDRNHKLKHKVHDAWCRISATMGKPVSELKGKKKCLMATFRSLLKKKKASMVPGAGAEDIYEPVWYAYALMESFLGKMYDIDSIEDTMNTEDLCEEASSTYTSYTAPSVPTSDRGEVFTSPLFPLSSSDEASDLLVQVEEQEERRREEGRAGEDEVISTAKTRSTHTKQLKRPREGLGHYLPDTTHIVREAVAKFVEQKYGNSIDSLHKKKKEDDILHKEKKEDDDECDLYGKLIAKKLRKYPDNMRDKIMYQIDGLLLNNFPRSHRPPNACPQSNDLSDVNETSSPNYSTAPSPTTLSSAPSPE</sequence>
<feature type="domain" description="MADF" evidence="2">
    <location>
        <begin position="12"/>
        <end position="106"/>
    </location>
</feature>
<protein>
    <recommendedName>
        <fullName evidence="2">MADF domain-containing protein</fullName>
    </recommendedName>
</protein>
<feature type="compositionally biased region" description="Basic and acidic residues" evidence="1">
    <location>
        <begin position="168"/>
        <end position="179"/>
    </location>
</feature>
<dbReference type="AlphaFoldDB" id="A0A8D9B4I5"/>
<evidence type="ECO:0000313" key="3">
    <source>
        <dbReference type="EMBL" id="CAG6777001.1"/>
    </source>
</evidence>
<dbReference type="PROSITE" id="PS51029">
    <property type="entry name" value="MADF"/>
    <property type="match status" value="1"/>
</dbReference>
<feature type="region of interest" description="Disordered" evidence="1">
    <location>
        <begin position="164"/>
        <end position="204"/>
    </location>
</feature>
<reference evidence="3" key="1">
    <citation type="submission" date="2021-05" db="EMBL/GenBank/DDBJ databases">
        <authorList>
            <person name="Alioto T."/>
            <person name="Alioto T."/>
            <person name="Gomez Garrido J."/>
        </authorList>
    </citation>
    <scope>NUCLEOTIDE SEQUENCE</scope>
</reference>
<dbReference type="SMART" id="SM00595">
    <property type="entry name" value="MADF"/>
    <property type="match status" value="1"/>
</dbReference>
<organism evidence="3">
    <name type="scientific">Cacopsylla melanoneura</name>
    <dbReference type="NCBI Taxonomy" id="428564"/>
    <lineage>
        <taxon>Eukaryota</taxon>
        <taxon>Metazoa</taxon>
        <taxon>Ecdysozoa</taxon>
        <taxon>Arthropoda</taxon>
        <taxon>Hexapoda</taxon>
        <taxon>Insecta</taxon>
        <taxon>Pterygota</taxon>
        <taxon>Neoptera</taxon>
        <taxon>Paraneoptera</taxon>
        <taxon>Hemiptera</taxon>
        <taxon>Sternorrhyncha</taxon>
        <taxon>Psylloidea</taxon>
        <taxon>Psyllidae</taxon>
        <taxon>Psyllinae</taxon>
        <taxon>Cacopsylla</taxon>
    </lineage>
</organism>
<feature type="compositionally biased region" description="Polar residues" evidence="1">
    <location>
        <begin position="298"/>
        <end position="315"/>
    </location>
</feature>
<dbReference type="InterPro" id="IPR006578">
    <property type="entry name" value="MADF-dom"/>
</dbReference>
<feature type="region of interest" description="Disordered" evidence="1">
    <location>
        <begin position="288"/>
        <end position="331"/>
    </location>
</feature>
<feature type="compositionally biased region" description="Low complexity" evidence="1">
    <location>
        <begin position="316"/>
        <end position="331"/>
    </location>
</feature>
<dbReference type="EMBL" id="HBUF01603956">
    <property type="protein sequence ID" value="CAG6777001.1"/>
    <property type="molecule type" value="Transcribed_RNA"/>
</dbReference>
<dbReference type="Pfam" id="PF10545">
    <property type="entry name" value="MADF_DNA_bdg"/>
    <property type="match status" value="1"/>
</dbReference>
<accession>A0A8D9B4I5</accession>
<dbReference type="PANTHER" id="PTHR21505">
    <property type="entry name" value="MADF DOMAIN-CONTAINING PROTEIN-RELATED"/>
    <property type="match status" value="1"/>
</dbReference>
<evidence type="ECO:0000259" key="2">
    <source>
        <dbReference type="PROSITE" id="PS51029"/>
    </source>
</evidence>
<proteinExistence type="predicted"/>
<dbReference type="PANTHER" id="PTHR21505:SF12">
    <property type="entry name" value="MADF DOMAIN-CONTAINING PROTEIN-RELATED"/>
    <property type="match status" value="1"/>
</dbReference>